<dbReference type="Proteomes" id="UP000694548">
    <property type="component" value="Unassembled WGS sequence"/>
</dbReference>
<dbReference type="InterPro" id="IPR038717">
    <property type="entry name" value="Tc1-like_DDE_dom"/>
</dbReference>
<dbReference type="AlphaFoldDB" id="A0A8C6PY26"/>
<keyword evidence="3" id="KW-1185">Reference proteome</keyword>
<name>A0A8C6PY26_NOTFU</name>
<dbReference type="GeneTree" id="ENSGT00940000180805"/>
<dbReference type="Ensembl" id="ENSNFUT00015051258.1">
    <property type="protein sequence ID" value="ENSNFUP00015049134.1"/>
    <property type="gene ID" value="ENSNFUG00015023146.1"/>
</dbReference>
<reference evidence="2" key="2">
    <citation type="submission" date="2025-09" db="UniProtKB">
        <authorList>
            <consortium name="Ensembl"/>
        </authorList>
    </citation>
    <scope>IDENTIFICATION</scope>
</reference>
<dbReference type="GO" id="GO:0003676">
    <property type="term" value="F:nucleic acid binding"/>
    <property type="evidence" value="ECO:0007669"/>
    <property type="project" value="InterPro"/>
</dbReference>
<dbReference type="Gene3D" id="3.30.420.10">
    <property type="entry name" value="Ribonuclease H-like superfamily/Ribonuclease H"/>
    <property type="match status" value="1"/>
</dbReference>
<sequence>MKLSQNVLHPKHTASAAFIASKGINWVKTPPESPDLNPTKLVWHLMKDFIRKEAKPGTKQELIQAIKTFWTSRLTQETRCCPLLENN</sequence>
<feature type="domain" description="Tc1-like transposase DDE" evidence="1">
    <location>
        <begin position="13"/>
        <end position="63"/>
    </location>
</feature>
<evidence type="ECO:0000313" key="2">
    <source>
        <dbReference type="Ensembl" id="ENSNFUP00015049134.1"/>
    </source>
</evidence>
<reference evidence="2" key="1">
    <citation type="submission" date="2025-08" db="UniProtKB">
        <authorList>
            <consortium name="Ensembl"/>
        </authorList>
    </citation>
    <scope>IDENTIFICATION</scope>
</reference>
<evidence type="ECO:0000259" key="1">
    <source>
        <dbReference type="Pfam" id="PF13358"/>
    </source>
</evidence>
<protein>
    <recommendedName>
        <fullName evidence="1">Tc1-like transposase DDE domain-containing protein</fullName>
    </recommendedName>
</protein>
<accession>A0A8C6PY26</accession>
<dbReference type="Pfam" id="PF13358">
    <property type="entry name" value="DDE_3"/>
    <property type="match status" value="1"/>
</dbReference>
<proteinExistence type="predicted"/>
<dbReference type="InterPro" id="IPR036397">
    <property type="entry name" value="RNaseH_sf"/>
</dbReference>
<organism evidence="2 3">
    <name type="scientific">Nothobranchius furzeri</name>
    <name type="common">Turquoise killifish</name>
    <dbReference type="NCBI Taxonomy" id="105023"/>
    <lineage>
        <taxon>Eukaryota</taxon>
        <taxon>Metazoa</taxon>
        <taxon>Chordata</taxon>
        <taxon>Craniata</taxon>
        <taxon>Vertebrata</taxon>
        <taxon>Euteleostomi</taxon>
        <taxon>Actinopterygii</taxon>
        <taxon>Neopterygii</taxon>
        <taxon>Teleostei</taxon>
        <taxon>Neoteleostei</taxon>
        <taxon>Acanthomorphata</taxon>
        <taxon>Ovalentaria</taxon>
        <taxon>Atherinomorphae</taxon>
        <taxon>Cyprinodontiformes</taxon>
        <taxon>Nothobranchiidae</taxon>
        <taxon>Nothobranchius</taxon>
    </lineage>
</organism>
<evidence type="ECO:0000313" key="3">
    <source>
        <dbReference type="Proteomes" id="UP000694548"/>
    </source>
</evidence>